<dbReference type="RefSeq" id="WP_170204876.1">
    <property type="nucleotide sequence ID" value="NZ_CP051685.1"/>
</dbReference>
<dbReference type="Pfam" id="PF07690">
    <property type="entry name" value="MFS_1"/>
    <property type="match status" value="1"/>
</dbReference>
<evidence type="ECO:0000256" key="1">
    <source>
        <dbReference type="ARBA" id="ARBA00004141"/>
    </source>
</evidence>
<reference evidence="7 8" key="1">
    <citation type="submission" date="2020-04" db="EMBL/GenBank/DDBJ databases">
        <title>Genome sequencing of novel species.</title>
        <authorList>
            <person name="Heo J."/>
            <person name="Kim S.-J."/>
            <person name="Kim J.-S."/>
            <person name="Hong S.-B."/>
            <person name="Kwon S.-W."/>
        </authorList>
    </citation>
    <scope>NUCLEOTIDE SEQUENCE [LARGE SCALE GENOMIC DNA]</scope>
    <source>
        <strain evidence="7 8">GN2-R2</strain>
    </source>
</reference>
<dbReference type="GO" id="GO:0005886">
    <property type="term" value="C:plasma membrane"/>
    <property type="evidence" value="ECO:0007669"/>
    <property type="project" value="TreeGrafter"/>
</dbReference>
<gene>
    <name evidence="7" type="ORF">HH212_24600</name>
</gene>
<keyword evidence="2 5" id="KW-0812">Transmembrane</keyword>
<dbReference type="EMBL" id="CP051685">
    <property type="protein sequence ID" value="QJE02794.1"/>
    <property type="molecule type" value="Genomic_DNA"/>
</dbReference>
<feature type="transmembrane region" description="Helical" evidence="5">
    <location>
        <begin position="21"/>
        <end position="47"/>
    </location>
</feature>
<feature type="transmembrane region" description="Helical" evidence="5">
    <location>
        <begin position="91"/>
        <end position="110"/>
    </location>
</feature>
<dbReference type="PROSITE" id="PS50850">
    <property type="entry name" value="MFS"/>
    <property type="match status" value="1"/>
</dbReference>
<dbReference type="PANTHER" id="PTHR23508:SF10">
    <property type="entry name" value="CARBOXYLIC ACID TRANSPORTER PROTEIN HOMOLOG"/>
    <property type="match status" value="1"/>
</dbReference>
<evidence type="ECO:0000313" key="8">
    <source>
        <dbReference type="Proteomes" id="UP000502415"/>
    </source>
</evidence>
<dbReference type="PROSITE" id="PS00216">
    <property type="entry name" value="SUGAR_TRANSPORT_1"/>
    <property type="match status" value="1"/>
</dbReference>
<evidence type="ECO:0000259" key="6">
    <source>
        <dbReference type="PROSITE" id="PS50850"/>
    </source>
</evidence>
<dbReference type="SUPFAM" id="SSF103473">
    <property type="entry name" value="MFS general substrate transporter"/>
    <property type="match status" value="1"/>
</dbReference>
<keyword evidence="3 5" id="KW-1133">Transmembrane helix</keyword>
<dbReference type="AlphaFoldDB" id="A0A7Z2W0T7"/>
<feature type="transmembrane region" description="Helical" evidence="5">
    <location>
        <begin position="59"/>
        <end position="79"/>
    </location>
</feature>
<evidence type="ECO:0000256" key="5">
    <source>
        <dbReference type="SAM" id="Phobius"/>
    </source>
</evidence>
<feature type="domain" description="Major facilitator superfamily (MFS) profile" evidence="6">
    <location>
        <begin position="25"/>
        <end position="442"/>
    </location>
</feature>
<keyword evidence="4 5" id="KW-0472">Membrane</keyword>
<dbReference type="PROSITE" id="PS00217">
    <property type="entry name" value="SUGAR_TRANSPORT_2"/>
    <property type="match status" value="1"/>
</dbReference>
<evidence type="ECO:0000256" key="4">
    <source>
        <dbReference type="ARBA" id="ARBA00023136"/>
    </source>
</evidence>
<evidence type="ECO:0000256" key="3">
    <source>
        <dbReference type="ARBA" id="ARBA00022989"/>
    </source>
</evidence>
<protein>
    <submittedName>
        <fullName evidence="7">Aromatic acid/H+ symport family MFS transporter</fullName>
    </submittedName>
</protein>
<dbReference type="InterPro" id="IPR020846">
    <property type="entry name" value="MFS_dom"/>
</dbReference>
<comment type="subcellular location">
    <subcellularLocation>
        <location evidence="1">Membrane</location>
        <topology evidence="1">Multi-pass membrane protein</topology>
    </subcellularLocation>
</comment>
<organism evidence="7 8">
    <name type="scientific">Massilia forsythiae</name>
    <dbReference type="NCBI Taxonomy" id="2728020"/>
    <lineage>
        <taxon>Bacteria</taxon>
        <taxon>Pseudomonadati</taxon>
        <taxon>Pseudomonadota</taxon>
        <taxon>Betaproteobacteria</taxon>
        <taxon>Burkholderiales</taxon>
        <taxon>Oxalobacteraceae</taxon>
        <taxon>Telluria group</taxon>
        <taxon>Massilia</taxon>
    </lineage>
</organism>
<dbReference type="Proteomes" id="UP000502415">
    <property type="component" value="Chromosome"/>
</dbReference>
<dbReference type="InterPro" id="IPR011701">
    <property type="entry name" value="MFS"/>
</dbReference>
<dbReference type="Gene3D" id="1.20.1250.20">
    <property type="entry name" value="MFS general substrate transporter like domains"/>
    <property type="match status" value="1"/>
</dbReference>
<feature type="transmembrane region" description="Helical" evidence="5">
    <location>
        <begin position="149"/>
        <end position="171"/>
    </location>
</feature>
<dbReference type="CDD" id="cd17365">
    <property type="entry name" value="MFS_PcaK_like"/>
    <property type="match status" value="1"/>
</dbReference>
<sequence length="446" mass="47146">MNTAHTLDVRQHINGRRMSAYQWLLLFLCFLIVTTDGMDVAIMGFLAPNITKEWGISKAAFGLVMSAAPLGLAIGALLIGPLSDRYGRKRLLMVAVAWFGACSILCALAQDVMQLSLLRFLTGLGLGAAMPNTTTLLSEYVPEKSRGTLLAIMFTGFNLGSALVGFGAAALLPHYGWRTVLVAGGAIPLACLPFYLWLVPESVRFMVVNGYPAERIARTLRRVVGADAAAGIDGNTRFTVSEQKVASKAKAATLLTLAFRGVTLSLWATYFMGLLVIYLLSGWLPTLIKDAGLPIERAATITAMFQLGGTVGALFVGWLMDRSTPNRVIASTYVAGAAFILLLASSSVEAALFPVFVLLAGFCMSGAQTGLNAFAPSCYPTAVRATGVSWMQGIGRFGSIFGSFAGGVLLSMGWGFSAILAILAIPATIAALSIVFTRFAPRTAAA</sequence>
<feature type="transmembrane region" description="Helical" evidence="5">
    <location>
        <begin position="327"/>
        <end position="345"/>
    </location>
</feature>
<keyword evidence="8" id="KW-1185">Reference proteome</keyword>
<evidence type="ECO:0000313" key="7">
    <source>
        <dbReference type="EMBL" id="QJE02794.1"/>
    </source>
</evidence>
<proteinExistence type="predicted"/>
<feature type="transmembrane region" description="Helical" evidence="5">
    <location>
        <begin position="300"/>
        <end position="320"/>
    </location>
</feature>
<feature type="transmembrane region" description="Helical" evidence="5">
    <location>
        <begin position="116"/>
        <end position="137"/>
    </location>
</feature>
<accession>A0A7Z2W0T7</accession>
<feature type="transmembrane region" description="Helical" evidence="5">
    <location>
        <begin position="257"/>
        <end position="280"/>
    </location>
</feature>
<evidence type="ECO:0000256" key="2">
    <source>
        <dbReference type="ARBA" id="ARBA00022692"/>
    </source>
</evidence>
<feature type="transmembrane region" description="Helical" evidence="5">
    <location>
        <begin position="418"/>
        <end position="440"/>
    </location>
</feature>
<dbReference type="InterPro" id="IPR005829">
    <property type="entry name" value="Sugar_transporter_CS"/>
</dbReference>
<name>A0A7Z2W0T7_9BURK</name>
<dbReference type="InterPro" id="IPR036259">
    <property type="entry name" value="MFS_trans_sf"/>
</dbReference>
<dbReference type="PANTHER" id="PTHR23508">
    <property type="entry name" value="CARBOXYLIC ACID TRANSPORTER PROTEIN HOMOLOG"/>
    <property type="match status" value="1"/>
</dbReference>
<dbReference type="GO" id="GO:0046943">
    <property type="term" value="F:carboxylic acid transmembrane transporter activity"/>
    <property type="evidence" value="ECO:0007669"/>
    <property type="project" value="TreeGrafter"/>
</dbReference>
<dbReference type="KEGG" id="mfy:HH212_24600"/>
<feature type="transmembrane region" description="Helical" evidence="5">
    <location>
        <begin position="177"/>
        <end position="198"/>
    </location>
</feature>